<accession>A0ABS6EZE0</accession>
<organism evidence="12 13">
    <name type="scientific">Clostridium simiarum</name>
    <dbReference type="NCBI Taxonomy" id="2841506"/>
    <lineage>
        <taxon>Bacteria</taxon>
        <taxon>Bacillati</taxon>
        <taxon>Bacillota</taxon>
        <taxon>Clostridia</taxon>
        <taxon>Eubacteriales</taxon>
        <taxon>Clostridiaceae</taxon>
        <taxon>Clostridium</taxon>
    </lineage>
</organism>
<evidence type="ECO:0000256" key="7">
    <source>
        <dbReference type="ARBA" id="ARBA00022840"/>
    </source>
</evidence>
<dbReference type="InterPro" id="IPR017871">
    <property type="entry name" value="ABC_transporter-like_CS"/>
</dbReference>
<comment type="similarity">
    <text evidence="2">Belongs to the ABC transporter superfamily.</text>
</comment>
<evidence type="ECO:0000313" key="13">
    <source>
        <dbReference type="Proteomes" id="UP000736583"/>
    </source>
</evidence>
<keyword evidence="7 12" id="KW-0067">ATP-binding</keyword>
<name>A0ABS6EZE0_9CLOT</name>
<dbReference type="PROSITE" id="PS50893">
    <property type="entry name" value="ABC_TRANSPORTER_2"/>
    <property type="match status" value="2"/>
</dbReference>
<evidence type="ECO:0000256" key="4">
    <source>
        <dbReference type="ARBA" id="ARBA00022475"/>
    </source>
</evidence>
<dbReference type="InterPro" id="IPR003593">
    <property type="entry name" value="AAA+_ATPase"/>
</dbReference>
<keyword evidence="3" id="KW-0813">Transport</keyword>
<dbReference type="RefSeq" id="WP_216456531.1">
    <property type="nucleotide sequence ID" value="NZ_JAHLQL010000001.1"/>
</dbReference>
<dbReference type="InterPro" id="IPR050095">
    <property type="entry name" value="ECF_ABC_transporter_ATP-bd"/>
</dbReference>
<evidence type="ECO:0000256" key="10">
    <source>
        <dbReference type="ARBA" id="ARBA00025157"/>
    </source>
</evidence>
<keyword evidence="8" id="KW-1278">Translocase</keyword>
<dbReference type="PANTHER" id="PTHR43553">
    <property type="entry name" value="HEAVY METAL TRANSPORTER"/>
    <property type="match status" value="1"/>
</dbReference>
<feature type="domain" description="ABC transporter" evidence="11">
    <location>
        <begin position="2"/>
        <end position="241"/>
    </location>
</feature>
<evidence type="ECO:0000256" key="8">
    <source>
        <dbReference type="ARBA" id="ARBA00022967"/>
    </source>
</evidence>
<comment type="subcellular location">
    <subcellularLocation>
        <location evidence="1">Cell membrane</location>
        <topology evidence="1">Peripheral membrane protein</topology>
    </subcellularLocation>
</comment>
<reference evidence="12 13" key="1">
    <citation type="submission" date="2021-06" db="EMBL/GenBank/DDBJ databases">
        <authorList>
            <person name="Sun Q."/>
            <person name="Li D."/>
        </authorList>
    </citation>
    <scope>NUCLEOTIDE SEQUENCE [LARGE SCALE GENOMIC DNA]</scope>
    <source>
        <strain evidence="12 13">MSJ-4</strain>
    </source>
</reference>
<evidence type="ECO:0000256" key="2">
    <source>
        <dbReference type="ARBA" id="ARBA00005417"/>
    </source>
</evidence>
<dbReference type="GO" id="GO:0005524">
    <property type="term" value="F:ATP binding"/>
    <property type="evidence" value="ECO:0007669"/>
    <property type="project" value="UniProtKB-KW"/>
</dbReference>
<dbReference type="SMART" id="SM00382">
    <property type="entry name" value="AAA"/>
    <property type="match status" value="2"/>
</dbReference>
<keyword evidence="5" id="KW-0677">Repeat</keyword>
<evidence type="ECO:0000256" key="5">
    <source>
        <dbReference type="ARBA" id="ARBA00022737"/>
    </source>
</evidence>
<dbReference type="EMBL" id="JAHLQL010000001">
    <property type="protein sequence ID" value="MBU5591586.1"/>
    <property type="molecule type" value="Genomic_DNA"/>
</dbReference>
<dbReference type="Pfam" id="PF00005">
    <property type="entry name" value="ABC_tran"/>
    <property type="match status" value="2"/>
</dbReference>
<evidence type="ECO:0000256" key="6">
    <source>
        <dbReference type="ARBA" id="ARBA00022741"/>
    </source>
</evidence>
<dbReference type="InterPro" id="IPR015856">
    <property type="entry name" value="ABC_transpr_CbiO/EcfA_su"/>
</dbReference>
<gene>
    <name evidence="12" type="ORF">KQI89_07395</name>
</gene>
<keyword evidence="4" id="KW-1003">Cell membrane</keyword>
<keyword evidence="6" id="KW-0547">Nucleotide-binding</keyword>
<protein>
    <submittedName>
        <fullName evidence="12">ABC transporter ATP-binding protein</fullName>
    </submittedName>
</protein>
<evidence type="ECO:0000256" key="9">
    <source>
        <dbReference type="ARBA" id="ARBA00023136"/>
    </source>
</evidence>
<dbReference type="PANTHER" id="PTHR43553:SF23">
    <property type="entry name" value="ABC TRANSPORTER ATP-BINDING COMPONENT"/>
    <property type="match status" value="1"/>
</dbReference>
<dbReference type="InterPro" id="IPR003439">
    <property type="entry name" value="ABC_transporter-like_ATP-bd"/>
</dbReference>
<proteinExistence type="inferred from homology"/>
<sequence length="491" mass="55297">MIQFENVTYSYSEKANNSLKNINLNIKKGEFIVLTGKSGCGKTTVTRIINGLSTKFFDGNLTGKVIINNEDLSKIPLWKVGQTVGSIFQDPRSQFFASITEDEIAFGCENYGFDKSTIHNRVDDSIQKIDGENLREKLLYPMSSGEKQKIAIASVYAVNPKIYVFDEPSANLDMYSVIKLKELMLFLKNSGHTIVVAEHRLYYLTDLADRFIYMDDGEIIREYTPAQIKSLDKDKVNSLGLRLTNLECPIPQDKICISNREPSIEIQSLRFSYGKTSIFSDLTIKAYPGDIIAIIGHNGVGKSTLSQILCGLMKEQSGCILYNGHKVRKNNRKKLAYFVMQNTDCQLFAQSVKEELMLNNSSNMSESQIEVTLKRYGLWEYRDKHPVCLSGGEKQRLTLAVGDMLNPNILILDEPTSGLDGENMRRISSHLKNLSKEKKTIFVITHDYEFAVSTCNRAIQLANGRCHMDFLINGNSSKLLSCMLEANLDAL</sequence>
<comment type="function">
    <text evidence="10">Probably part of an ABC transporter complex. Responsible for energy coupling to the transport system.</text>
</comment>
<keyword evidence="9" id="KW-0472">Membrane</keyword>
<dbReference type="Proteomes" id="UP000736583">
    <property type="component" value="Unassembled WGS sequence"/>
</dbReference>
<feature type="domain" description="ABC transporter" evidence="11">
    <location>
        <begin position="264"/>
        <end position="488"/>
    </location>
</feature>
<comment type="caution">
    <text evidence="12">The sequence shown here is derived from an EMBL/GenBank/DDBJ whole genome shotgun (WGS) entry which is preliminary data.</text>
</comment>
<keyword evidence="13" id="KW-1185">Reference proteome</keyword>
<evidence type="ECO:0000256" key="3">
    <source>
        <dbReference type="ARBA" id="ARBA00022448"/>
    </source>
</evidence>
<evidence type="ECO:0000313" key="12">
    <source>
        <dbReference type="EMBL" id="MBU5591586.1"/>
    </source>
</evidence>
<dbReference type="CDD" id="cd03225">
    <property type="entry name" value="ABC_cobalt_CbiO_domain1"/>
    <property type="match status" value="1"/>
</dbReference>
<evidence type="ECO:0000259" key="11">
    <source>
        <dbReference type="PROSITE" id="PS50893"/>
    </source>
</evidence>
<evidence type="ECO:0000256" key="1">
    <source>
        <dbReference type="ARBA" id="ARBA00004202"/>
    </source>
</evidence>
<dbReference type="PROSITE" id="PS00211">
    <property type="entry name" value="ABC_TRANSPORTER_1"/>
    <property type="match status" value="1"/>
</dbReference>